<keyword evidence="1" id="KW-0863">Zinc-finger</keyword>
<dbReference type="PROSITE" id="PS50158">
    <property type="entry name" value="ZF_CCHC"/>
    <property type="match status" value="1"/>
</dbReference>
<dbReference type="EMBL" id="JBDFQZ010000011">
    <property type="protein sequence ID" value="KAK9676820.1"/>
    <property type="molecule type" value="Genomic_DNA"/>
</dbReference>
<feature type="domain" description="CCHC-type" evidence="2">
    <location>
        <begin position="113"/>
        <end position="128"/>
    </location>
</feature>
<gene>
    <name evidence="3" type="ORF">RND81_11G103400</name>
</gene>
<evidence type="ECO:0000313" key="4">
    <source>
        <dbReference type="Proteomes" id="UP001443914"/>
    </source>
</evidence>
<keyword evidence="1" id="KW-0479">Metal-binding</keyword>
<name>A0AAW1HK96_SAPOF</name>
<proteinExistence type="predicted"/>
<dbReference type="Pfam" id="PF00098">
    <property type="entry name" value="zf-CCHC"/>
    <property type="match status" value="1"/>
</dbReference>
<evidence type="ECO:0000313" key="3">
    <source>
        <dbReference type="EMBL" id="KAK9676820.1"/>
    </source>
</evidence>
<sequence length="169" mass="19606">MKICEIFQANVLLEKFPPSWSDYRNHHKHKKKDLSLQELISHMRIEEANRLKDKSDSVPLHRYNANLVESGGSSQDRFKGKGKKIYKSSIFKKHNQNKFTKPVPKVQKPDLVCYVCGKPGHKAYKCPQRHRPQNKLNQNVAQANLVEQDDVIACNTPTFQKYLINYLSS</sequence>
<reference evidence="3" key="1">
    <citation type="submission" date="2024-03" db="EMBL/GenBank/DDBJ databases">
        <title>WGS assembly of Saponaria officinalis var. Norfolk2.</title>
        <authorList>
            <person name="Jenkins J."/>
            <person name="Shu S."/>
            <person name="Grimwood J."/>
            <person name="Barry K."/>
            <person name="Goodstein D."/>
            <person name="Schmutz J."/>
            <person name="Leebens-Mack J."/>
            <person name="Osbourn A."/>
        </authorList>
    </citation>
    <scope>NUCLEOTIDE SEQUENCE [LARGE SCALE GENOMIC DNA]</scope>
    <source>
        <strain evidence="3">JIC</strain>
    </source>
</reference>
<dbReference type="Proteomes" id="UP001443914">
    <property type="component" value="Unassembled WGS sequence"/>
</dbReference>
<keyword evidence="4" id="KW-1185">Reference proteome</keyword>
<dbReference type="GO" id="GO:0008270">
    <property type="term" value="F:zinc ion binding"/>
    <property type="evidence" value="ECO:0007669"/>
    <property type="project" value="UniProtKB-KW"/>
</dbReference>
<evidence type="ECO:0000259" key="2">
    <source>
        <dbReference type="PROSITE" id="PS50158"/>
    </source>
</evidence>
<dbReference type="InterPro" id="IPR001878">
    <property type="entry name" value="Znf_CCHC"/>
</dbReference>
<comment type="caution">
    <text evidence="3">The sequence shown here is derived from an EMBL/GenBank/DDBJ whole genome shotgun (WGS) entry which is preliminary data.</text>
</comment>
<protein>
    <recommendedName>
        <fullName evidence="2">CCHC-type domain-containing protein</fullName>
    </recommendedName>
</protein>
<dbReference type="GO" id="GO:0003676">
    <property type="term" value="F:nucleic acid binding"/>
    <property type="evidence" value="ECO:0007669"/>
    <property type="project" value="InterPro"/>
</dbReference>
<evidence type="ECO:0000256" key="1">
    <source>
        <dbReference type="PROSITE-ProRule" id="PRU00047"/>
    </source>
</evidence>
<dbReference type="AlphaFoldDB" id="A0AAW1HK96"/>
<dbReference type="Gene3D" id="4.10.60.10">
    <property type="entry name" value="Zinc finger, CCHC-type"/>
    <property type="match status" value="1"/>
</dbReference>
<dbReference type="InterPro" id="IPR036875">
    <property type="entry name" value="Znf_CCHC_sf"/>
</dbReference>
<keyword evidence="1" id="KW-0862">Zinc</keyword>
<dbReference type="SUPFAM" id="SSF57756">
    <property type="entry name" value="Retrovirus zinc finger-like domains"/>
    <property type="match status" value="1"/>
</dbReference>
<accession>A0AAW1HK96</accession>
<organism evidence="3 4">
    <name type="scientific">Saponaria officinalis</name>
    <name type="common">Common soapwort</name>
    <name type="synonym">Lychnis saponaria</name>
    <dbReference type="NCBI Taxonomy" id="3572"/>
    <lineage>
        <taxon>Eukaryota</taxon>
        <taxon>Viridiplantae</taxon>
        <taxon>Streptophyta</taxon>
        <taxon>Embryophyta</taxon>
        <taxon>Tracheophyta</taxon>
        <taxon>Spermatophyta</taxon>
        <taxon>Magnoliopsida</taxon>
        <taxon>eudicotyledons</taxon>
        <taxon>Gunneridae</taxon>
        <taxon>Pentapetalae</taxon>
        <taxon>Caryophyllales</taxon>
        <taxon>Caryophyllaceae</taxon>
        <taxon>Caryophylleae</taxon>
        <taxon>Saponaria</taxon>
    </lineage>
</organism>
<dbReference type="SMART" id="SM00343">
    <property type="entry name" value="ZnF_C2HC"/>
    <property type="match status" value="1"/>
</dbReference>